<dbReference type="CDD" id="cd05476">
    <property type="entry name" value="pepsin_A_like_plant"/>
    <property type="match status" value="1"/>
</dbReference>
<dbReference type="SUPFAM" id="SSF50630">
    <property type="entry name" value="Acid proteases"/>
    <property type="match status" value="1"/>
</dbReference>
<dbReference type="PROSITE" id="PS51767">
    <property type="entry name" value="PEPTIDASE_A1"/>
    <property type="match status" value="1"/>
</dbReference>
<evidence type="ECO:0000256" key="3">
    <source>
        <dbReference type="ARBA" id="ARBA00022750"/>
    </source>
</evidence>
<dbReference type="InterPro" id="IPR021109">
    <property type="entry name" value="Peptidase_aspartic_dom_sf"/>
</dbReference>
<keyword evidence="9" id="KW-1133">Transmembrane helix</keyword>
<dbReference type="EMBL" id="CM029046">
    <property type="protein sequence ID" value="KAG2589291.1"/>
    <property type="molecule type" value="Genomic_DNA"/>
</dbReference>
<evidence type="ECO:0000256" key="2">
    <source>
        <dbReference type="ARBA" id="ARBA00022670"/>
    </source>
</evidence>
<keyword evidence="5" id="KW-0325">Glycoprotein</keyword>
<feature type="compositionally biased region" description="Basic residues" evidence="8">
    <location>
        <begin position="26"/>
        <end position="47"/>
    </location>
</feature>
<dbReference type="AlphaFoldDB" id="A0A8T0RSC7"/>
<name>A0A8T0RSC7_PANVG</name>
<dbReference type="PRINTS" id="PR00792">
    <property type="entry name" value="PEPSIN"/>
</dbReference>
<keyword evidence="12" id="KW-1185">Reference proteome</keyword>
<dbReference type="OrthoDB" id="677329at2759"/>
<keyword evidence="9" id="KW-0472">Membrane</keyword>
<evidence type="ECO:0000256" key="7">
    <source>
        <dbReference type="RuleBase" id="RU000454"/>
    </source>
</evidence>
<feature type="region of interest" description="Disordered" evidence="8">
    <location>
        <begin position="1"/>
        <end position="108"/>
    </location>
</feature>
<dbReference type="InterPro" id="IPR032799">
    <property type="entry name" value="TAXi_C"/>
</dbReference>
<keyword evidence="9" id="KW-0812">Transmembrane</keyword>
<feature type="compositionally biased region" description="Basic and acidic residues" evidence="8">
    <location>
        <begin position="9"/>
        <end position="20"/>
    </location>
</feature>
<comment type="caution">
    <text evidence="11">The sequence shown here is derived from an EMBL/GenBank/DDBJ whole genome shotgun (WGS) entry which is preliminary data.</text>
</comment>
<feature type="compositionally biased region" description="Low complexity" evidence="8">
    <location>
        <begin position="87"/>
        <end position="108"/>
    </location>
</feature>
<feature type="active site" evidence="6">
    <location>
        <position position="256"/>
    </location>
</feature>
<evidence type="ECO:0000256" key="4">
    <source>
        <dbReference type="ARBA" id="ARBA00022801"/>
    </source>
</evidence>
<evidence type="ECO:0000256" key="8">
    <source>
        <dbReference type="SAM" id="MobiDB-lite"/>
    </source>
</evidence>
<comment type="similarity">
    <text evidence="1 7">Belongs to the peptidase A1 family.</text>
</comment>
<protein>
    <recommendedName>
        <fullName evidence="10">Peptidase A1 domain-containing protein</fullName>
    </recommendedName>
</protein>
<feature type="compositionally biased region" description="Low complexity" evidence="8">
    <location>
        <begin position="64"/>
        <end position="79"/>
    </location>
</feature>
<keyword evidence="2 7" id="KW-0645">Protease</keyword>
<sequence length="642" mass="69914">MRCRKRRKEEKEREEKEMKPRPAGCHPRRTSGCRRWRARRHPARRGRGSCPPGRTQRARRRSARTAPGRPAGPGASSPPSGAPPPRTTTGSRGAAGTERPPSTWSCSCWRTSTTAMSSGSEASPRATAPGSWLWHSLHLFGFTNIGMDMRAMRWMLLLLLMFVPQIALFTGGDAMSFPPVLSLERRVQLKATAVKQLMQLDMARHATGRRLTGEGQGTTGVVKLPVIGSTDNNVGSPYLTRVKLGSPPKEFTALVDTGSDTLWFTCRPCSGCPEPSGLSQRNFYDPWLSSTSTVIGCSDKWCRDSIKNRLASCDTYHEHGLCGYNFIYESGASAGYYVSDEISLDTVGENIPSFSATIKFGCSNLQSGGLAQTGLGFDGIVGMGPNRNRLSLNSQLNSLGISPMVFSLCLESSGNGVLVLNEAVDQRMVYTPLLESKSYYSLNLESISVNGEILPIDSSVFTSGQRKTIVDSGTTLAYFADQAYDPFINAVVAAVSPSVQTSVGNDGGPCFLASGSLDDSSFPPVTLNFANGAAMKLKPHNYLLPEILTGDQLIFCMGWKRQGSLKITVLGDIILMNKLVVHDLDNMRLGWVDYNCSSPVNVTTSHQWKRRHTNAGHASYTFTMSMHIVVAVFAAHMLTFYA</sequence>
<reference evidence="11 12" key="1">
    <citation type="submission" date="2020-05" db="EMBL/GenBank/DDBJ databases">
        <title>WGS assembly of Panicum virgatum.</title>
        <authorList>
            <person name="Lovell J.T."/>
            <person name="Jenkins J."/>
            <person name="Shu S."/>
            <person name="Juenger T.E."/>
            <person name="Schmutz J."/>
        </authorList>
    </citation>
    <scope>NUCLEOTIDE SEQUENCE [LARGE SCALE GENOMIC DNA]</scope>
    <source>
        <strain evidence="12">cv. AP13</strain>
    </source>
</reference>
<dbReference type="InterPro" id="IPR033121">
    <property type="entry name" value="PEPTIDASE_A1"/>
</dbReference>
<dbReference type="InterPro" id="IPR034161">
    <property type="entry name" value="Pepsin-like_plant"/>
</dbReference>
<dbReference type="Pfam" id="PF14541">
    <property type="entry name" value="TAXi_C"/>
    <property type="match status" value="1"/>
</dbReference>
<evidence type="ECO:0000313" key="12">
    <source>
        <dbReference type="Proteomes" id="UP000823388"/>
    </source>
</evidence>
<feature type="domain" description="Peptidase A1" evidence="10">
    <location>
        <begin position="238"/>
        <end position="592"/>
    </location>
</feature>
<dbReference type="Proteomes" id="UP000823388">
    <property type="component" value="Chromosome 5N"/>
</dbReference>
<proteinExistence type="inferred from homology"/>
<evidence type="ECO:0000259" key="10">
    <source>
        <dbReference type="PROSITE" id="PS51767"/>
    </source>
</evidence>
<dbReference type="FunFam" id="2.40.70.10:FF:000018">
    <property type="entry name" value="Aspartic proteinase-like protein 2"/>
    <property type="match status" value="1"/>
</dbReference>
<evidence type="ECO:0000256" key="9">
    <source>
        <dbReference type="SAM" id="Phobius"/>
    </source>
</evidence>
<evidence type="ECO:0000256" key="1">
    <source>
        <dbReference type="ARBA" id="ARBA00007447"/>
    </source>
</evidence>
<dbReference type="InterPro" id="IPR001461">
    <property type="entry name" value="Aspartic_peptidase_A1"/>
</dbReference>
<dbReference type="Pfam" id="PF14543">
    <property type="entry name" value="TAXi_N"/>
    <property type="match status" value="1"/>
</dbReference>
<dbReference type="InterPro" id="IPR001969">
    <property type="entry name" value="Aspartic_peptidase_AS"/>
</dbReference>
<dbReference type="PROSITE" id="PS00141">
    <property type="entry name" value="ASP_PROTEASE"/>
    <property type="match status" value="1"/>
</dbReference>
<evidence type="ECO:0000256" key="5">
    <source>
        <dbReference type="ARBA" id="ARBA00023180"/>
    </source>
</evidence>
<dbReference type="PANTHER" id="PTHR13683:SF875">
    <property type="entry name" value="EUKARYOTIC ASPARTYL PROTEASE FAMILY PROTEIN"/>
    <property type="match status" value="1"/>
</dbReference>
<dbReference type="GO" id="GO:0004190">
    <property type="term" value="F:aspartic-type endopeptidase activity"/>
    <property type="evidence" value="ECO:0007669"/>
    <property type="project" value="UniProtKB-KW"/>
</dbReference>
<accession>A0A8T0RSC7</accession>
<evidence type="ECO:0000256" key="6">
    <source>
        <dbReference type="PIRSR" id="PIRSR601461-1"/>
    </source>
</evidence>
<keyword evidence="3 7" id="KW-0064">Aspartyl protease</keyword>
<gene>
    <name evidence="11" type="ORF">PVAP13_5NG244400</name>
</gene>
<dbReference type="GO" id="GO:0006508">
    <property type="term" value="P:proteolysis"/>
    <property type="evidence" value="ECO:0007669"/>
    <property type="project" value="UniProtKB-KW"/>
</dbReference>
<feature type="active site" evidence="6">
    <location>
        <position position="471"/>
    </location>
</feature>
<keyword evidence="4 7" id="KW-0378">Hydrolase</keyword>
<dbReference type="PANTHER" id="PTHR13683">
    <property type="entry name" value="ASPARTYL PROTEASES"/>
    <property type="match status" value="1"/>
</dbReference>
<feature type="transmembrane region" description="Helical" evidence="9">
    <location>
        <begin position="154"/>
        <end position="172"/>
    </location>
</feature>
<organism evidence="11 12">
    <name type="scientific">Panicum virgatum</name>
    <name type="common">Blackwell switchgrass</name>
    <dbReference type="NCBI Taxonomy" id="38727"/>
    <lineage>
        <taxon>Eukaryota</taxon>
        <taxon>Viridiplantae</taxon>
        <taxon>Streptophyta</taxon>
        <taxon>Embryophyta</taxon>
        <taxon>Tracheophyta</taxon>
        <taxon>Spermatophyta</taxon>
        <taxon>Magnoliopsida</taxon>
        <taxon>Liliopsida</taxon>
        <taxon>Poales</taxon>
        <taxon>Poaceae</taxon>
        <taxon>PACMAD clade</taxon>
        <taxon>Panicoideae</taxon>
        <taxon>Panicodae</taxon>
        <taxon>Paniceae</taxon>
        <taxon>Panicinae</taxon>
        <taxon>Panicum</taxon>
        <taxon>Panicum sect. Hiantes</taxon>
    </lineage>
</organism>
<dbReference type="InterPro" id="IPR032861">
    <property type="entry name" value="TAXi_N"/>
</dbReference>
<dbReference type="Gene3D" id="2.40.70.10">
    <property type="entry name" value="Acid Proteases"/>
    <property type="match status" value="2"/>
</dbReference>
<evidence type="ECO:0000313" key="11">
    <source>
        <dbReference type="EMBL" id="KAG2589291.1"/>
    </source>
</evidence>